<keyword evidence="11" id="KW-0547">Nucleotide-binding</keyword>
<evidence type="ECO:0000256" key="2">
    <source>
        <dbReference type="ARBA" id="ARBA00005201"/>
    </source>
</evidence>
<evidence type="ECO:0000313" key="17">
    <source>
        <dbReference type="EMBL" id="CUS54360.1"/>
    </source>
</evidence>
<keyword evidence="7" id="KW-0285">Flavoprotein</keyword>
<dbReference type="GO" id="GO:0003919">
    <property type="term" value="F:FMN adenylyltransferase activity"/>
    <property type="evidence" value="ECO:0007669"/>
    <property type="project" value="UniProtKB-EC"/>
</dbReference>
<organism evidence="17">
    <name type="scientific">hydrothermal vent metagenome</name>
    <dbReference type="NCBI Taxonomy" id="652676"/>
    <lineage>
        <taxon>unclassified sequences</taxon>
        <taxon>metagenomes</taxon>
        <taxon>ecological metagenomes</taxon>
    </lineage>
</organism>
<sequence>MELIRGRQNISSSAKPSVVSIGNFDGVHLGHLQLIETLQREAHRAGVPATVLTFDPHPHEFFNATTAPPRLSTFREKLEQLDKAGVDKVVCLRFNALLAEMSAEEFVEVYLINGLGVRVLIVGDDFRFGRDRKGDFSLLEEMGRQADFAVSSVDTFIVDGHRVSSSRIRQILLDADFSLAERLLGRPFTITARVAHGDKRGRTWGFPTANLMLRHSNLPVGGVYAATVRRCDGERRHGVVNVGFRPTVGGNRFLVEVHLLNYDEKLYGQRLTVEFRQKIRPEKNFESFDHLKVQIGRDIEQAREFLKQMYPL</sequence>
<dbReference type="GO" id="GO:0009398">
    <property type="term" value="P:FMN biosynthetic process"/>
    <property type="evidence" value="ECO:0007669"/>
    <property type="project" value="UniProtKB-UniPathway"/>
</dbReference>
<evidence type="ECO:0000256" key="9">
    <source>
        <dbReference type="ARBA" id="ARBA00022679"/>
    </source>
</evidence>
<protein>
    <recommendedName>
        <fullName evidence="6">Bifunctional riboflavin kinase/FMN adenylyltransferase</fullName>
        <ecNumber evidence="4">2.7.1.26</ecNumber>
        <ecNumber evidence="5">2.7.7.2</ecNumber>
    </recommendedName>
</protein>
<name>A0A160TUK4_9ZZZZ</name>
<keyword evidence="12 17" id="KW-0418">Kinase</keyword>
<dbReference type="SUPFAM" id="SSF82114">
    <property type="entry name" value="Riboflavin kinase-like"/>
    <property type="match status" value="1"/>
</dbReference>
<dbReference type="UniPathway" id="UPA00276">
    <property type="reaction ID" value="UER00406"/>
</dbReference>
<dbReference type="InterPro" id="IPR023468">
    <property type="entry name" value="Riboflavin_kinase"/>
</dbReference>
<evidence type="ECO:0000256" key="5">
    <source>
        <dbReference type="ARBA" id="ARBA00012393"/>
    </source>
</evidence>
<feature type="domain" description="Riboflavin kinase" evidence="16">
    <location>
        <begin position="183"/>
        <end position="307"/>
    </location>
</feature>
<evidence type="ECO:0000256" key="7">
    <source>
        <dbReference type="ARBA" id="ARBA00022630"/>
    </source>
</evidence>
<dbReference type="NCBIfam" id="TIGR00083">
    <property type="entry name" value="ribF"/>
    <property type="match status" value="1"/>
</dbReference>
<dbReference type="GO" id="GO:0006747">
    <property type="term" value="P:FAD biosynthetic process"/>
    <property type="evidence" value="ECO:0007669"/>
    <property type="project" value="UniProtKB-UniPathway"/>
</dbReference>
<dbReference type="EMBL" id="CZRL01000104">
    <property type="protein sequence ID" value="CUS54360.1"/>
    <property type="molecule type" value="Genomic_DNA"/>
</dbReference>
<dbReference type="GO" id="GO:0009231">
    <property type="term" value="P:riboflavin biosynthetic process"/>
    <property type="evidence" value="ECO:0007669"/>
    <property type="project" value="InterPro"/>
</dbReference>
<dbReference type="AlphaFoldDB" id="A0A160TUK4"/>
<evidence type="ECO:0000256" key="1">
    <source>
        <dbReference type="ARBA" id="ARBA00004726"/>
    </source>
</evidence>
<dbReference type="NCBIfam" id="NF004159">
    <property type="entry name" value="PRK05627.1-2"/>
    <property type="match status" value="1"/>
</dbReference>
<keyword evidence="9 17" id="KW-0808">Transferase</keyword>
<evidence type="ECO:0000256" key="4">
    <source>
        <dbReference type="ARBA" id="ARBA00012105"/>
    </source>
</evidence>
<dbReference type="PANTHER" id="PTHR22749:SF6">
    <property type="entry name" value="RIBOFLAVIN KINASE"/>
    <property type="match status" value="1"/>
</dbReference>
<reference evidence="17" key="1">
    <citation type="submission" date="2015-10" db="EMBL/GenBank/DDBJ databases">
        <authorList>
            <person name="Gilbert D.G."/>
        </authorList>
    </citation>
    <scope>NUCLEOTIDE SEQUENCE</scope>
</reference>
<keyword evidence="13" id="KW-0274">FAD</keyword>
<dbReference type="Pfam" id="PF06574">
    <property type="entry name" value="FAD_syn"/>
    <property type="match status" value="1"/>
</dbReference>
<evidence type="ECO:0000256" key="10">
    <source>
        <dbReference type="ARBA" id="ARBA00022695"/>
    </source>
</evidence>
<dbReference type="GO" id="GO:0008531">
    <property type="term" value="F:riboflavin kinase activity"/>
    <property type="evidence" value="ECO:0007669"/>
    <property type="project" value="UniProtKB-EC"/>
</dbReference>
<dbReference type="PIRSF" id="PIRSF004491">
    <property type="entry name" value="FAD_Synth"/>
    <property type="match status" value="1"/>
</dbReference>
<evidence type="ECO:0000256" key="11">
    <source>
        <dbReference type="ARBA" id="ARBA00022741"/>
    </source>
</evidence>
<evidence type="ECO:0000256" key="15">
    <source>
        <dbReference type="ARBA" id="ARBA00023268"/>
    </source>
</evidence>
<gene>
    <name evidence="17" type="ORF">MGWOODY_XGa732</name>
</gene>
<dbReference type="Gene3D" id="2.40.30.30">
    <property type="entry name" value="Riboflavin kinase-like"/>
    <property type="match status" value="1"/>
</dbReference>
<evidence type="ECO:0000256" key="3">
    <source>
        <dbReference type="ARBA" id="ARBA00010214"/>
    </source>
</evidence>
<dbReference type="CDD" id="cd02064">
    <property type="entry name" value="FAD_synthetase_N"/>
    <property type="match status" value="1"/>
</dbReference>
<dbReference type="InterPro" id="IPR015865">
    <property type="entry name" value="Riboflavin_kinase_bac/euk"/>
</dbReference>
<proteinExistence type="inferred from homology"/>
<evidence type="ECO:0000259" key="16">
    <source>
        <dbReference type="SMART" id="SM00904"/>
    </source>
</evidence>
<dbReference type="UniPathway" id="UPA00277">
    <property type="reaction ID" value="UER00407"/>
</dbReference>
<evidence type="ECO:0000256" key="8">
    <source>
        <dbReference type="ARBA" id="ARBA00022643"/>
    </source>
</evidence>
<keyword evidence="8" id="KW-0288">FMN</keyword>
<dbReference type="InterPro" id="IPR023465">
    <property type="entry name" value="Riboflavin_kinase_dom_sf"/>
</dbReference>
<comment type="pathway">
    <text evidence="2">Cofactor biosynthesis; FMN biosynthesis; FMN from riboflavin (ATP route): step 1/1.</text>
</comment>
<dbReference type="NCBIfam" id="NF004160">
    <property type="entry name" value="PRK05627.1-3"/>
    <property type="match status" value="1"/>
</dbReference>
<keyword evidence="14" id="KW-0067">ATP-binding</keyword>
<dbReference type="FunFam" id="3.40.50.620:FF:000021">
    <property type="entry name" value="Riboflavin biosynthesis protein"/>
    <property type="match status" value="1"/>
</dbReference>
<dbReference type="Pfam" id="PF01687">
    <property type="entry name" value="Flavokinase"/>
    <property type="match status" value="1"/>
</dbReference>
<dbReference type="EC" id="2.7.1.26" evidence="4"/>
<accession>A0A160TUK4</accession>
<dbReference type="InterPro" id="IPR015864">
    <property type="entry name" value="FAD_synthase"/>
</dbReference>
<dbReference type="NCBIfam" id="NF004163">
    <property type="entry name" value="PRK05627.1-6"/>
    <property type="match status" value="1"/>
</dbReference>
<dbReference type="PANTHER" id="PTHR22749">
    <property type="entry name" value="RIBOFLAVIN KINASE/FMN ADENYLYLTRANSFERASE"/>
    <property type="match status" value="1"/>
</dbReference>
<dbReference type="Gene3D" id="3.40.50.620">
    <property type="entry name" value="HUPs"/>
    <property type="match status" value="1"/>
</dbReference>
<evidence type="ECO:0000256" key="13">
    <source>
        <dbReference type="ARBA" id="ARBA00022827"/>
    </source>
</evidence>
<dbReference type="InterPro" id="IPR014729">
    <property type="entry name" value="Rossmann-like_a/b/a_fold"/>
</dbReference>
<evidence type="ECO:0000256" key="14">
    <source>
        <dbReference type="ARBA" id="ARBA00022840"/>
    </source>
</evidence>
<dbReference type="GO" id="GO:0005524">
    <property type="term" value="F:ATP binding"/>
    <property type="evidence" value="ECO:0007669"/>
    <property type="project" value="UniProtKB-KW"/>
</dbReference>
<dbReference type="EC" id="2.7.7.2" evidence="5"/>
<comment type="pathway">
    <text evidence="1">Cofactor biosynthesis; FAD biosynthesis; FAD from FMN: step 1/1.</text>
</comment>
<dbReference type="NCBIfam" id="NF004162">
    <property type="entry name" value="PRK05627.1-5"/>
    <property type="match status" value="1"/>
</dbReference>
<comment type="similarity">
    <text evidence="3">Belongs to the RibF family.</text>
</comment>
<dbReference type="SMART" id="SM00904">
    <property type="entry name" value="Flavokinase"/>
    <property type="match status" value="1"/>
</dbReference>
<evidence type="ECO:0000256" key="12">
    <source>
        <dbReference type="ARBA" id="ARBA00022777"/>
    </source>
</evidence>
<keyword evidence="10 17" id="KW-0548">Nucleotidyltransferase</keyword>
<keyword evidence="15" id="KW-0511">Multifunctional enzyme</keyword>
<dbReference type="SUPFAM" id="SSF52374">
    <property type="entry name" value="Nucleotidylyl transferase"/>
    <property type="match status" value="1"/>
</dbReference>
<evidence type="ECO:0000256" key="6">
    <source>
        <dbReference type="ARBA" id="ARBA00018483"/>
    </source>
</evidence>
<dbReference type="InterPro" id="IPR002606">
    <property type="entry name" value="Riboflavin_kinase_bac"/>
</dbReference>